<protein>
    <recommendedName>
        <fullName evidence="4">Apple domain-containing protein</fullName>
    </recommendedName>
</protein>
<reference evidence="2 3" key="1">
    <citation type="journal article" date="2021" name="Elife">
        <title>Chloroplast acquisition without the gene transfer in kleptoplastic sea slugs, Plakobranchus ocellatus.</title>
        <authorList>
            <person name="Maeda T."/>
            <person name="Takahashi S."/>
            <person name="Yoshida T."/>
            <person name="Shimamura S."/>
            <person name="Takaki Y."/>
            <person name="Nagai Y."/>
            <person name="Toyoda A."/>
            <person name="Suzuki Y."/>
            <person name="Arimoto A."/>
            <person name="Ishii H."/>
            <person name="Satoh N."/>
            <person name="Nishiyama T."/>
            <person name="Hasebe M."/>
            <person name="Maruyama T."/>
            <person name="Minagawa J."/>
            <person name="Obokata J."/>
            <person name="Shigenobu S."/>
        </authorList>
    </citation>
    <scope>NUCLEOTIDE SEQUENCE [LARGE SCALE GENOMIC DNA]</scope>
</reference>
<feature type="compositionally biased region" description="Polar residues" evidence="1">
    <location>
        <begin position="56"/>
        <end position="82"/>
    </location>
</feature>
<organism evidence="2 3">
    <name type="scientific">Plakobranchus ocellatus</name>
    <dbReference type="NCBI Taxonomy" id="259542"/>
    <lineage>
        <taxon>Eukaryota</taxon>
        <taxon>Metazoa</taxon>
        <taxon>Spiralia</taxon>
        <taxon>Lophotrochozoa</taxon>
        <taxon>Mollusca</taxon>
        <taxon>Gastropoda</taxon>
        <taxon>Heterobranchia</taxon>
        <taxon>Euthyneura</taxon>
        <taxon>Panpulmonata</taxon>
        <taxon>Sacoglossa</taxon>
        <taxon>Placobranchoidea</taxon>
        <taxon>Plakobranchidae</taxon>
        <taxon>Plakobranchus</taxon>
    </lineage>
</organism>
<dbReference type="AlphaFoldDB" id="A0AAV4D5F0"/>
<gene>
    <name evidence="2" type="ORF">PoB_006589100</name>
</gene>
<name>A0AAV4D5F0_9GAST</name>
<evidence type="ECO:0000313" key="2">
    <source>
        <dbReference type="EMBL" id="GFO39386.1"/>
    </source>
</evidence>
<proteinExistence type="predicted"/>
<evidence type="ECO:0000313" key="3">
    <source>
        <dbReference type="Proteomes" id="UP000735302"/>
    </source>
</evidence>
<evidence type="ECO:0008006" key="4">
    <source>
        <dbReference type="Google" id="ProtNLM"/>
    </source>
</evidence>
<evidence type="ECO:0000256" key="1">
    <source>
        <dbReference type="SAM" id="MobiDB-lite"/>
    </source>
</evidence>
<comment type="caution">
    <text evidence="2">The sequence shown here is derived from an EMBL/GenBank/DDBJ whole genome shotgun (WGS) entry which is preliminary data.</text>
</comment>
<dbReference type="Proteomes" id="UP000735302">
    <property type="component" value="Unassembled WGS sequence"/>
</dbReference>
<sequence>MDPTRPTIHDCENDCLDEDTCEVVEERGSLCLWFTDRTVLVSGIGSTASVKICTTDMPSTTQAGDSDMPSTTQAEDSDISNTTEKEDNAHAAKPLLTLLALATVLAIQLGRRP</sequence>
<accession>A0AAV4D5F0</accession>
<feature type="region of interest" description="Disordered" evidence="1">
    <location>
        <begin position="56"/>
        <end position="88"/>
    </location>
</feature>
<keyword evidence="3" id="KW-1185">Reference proteome</keyword>
<dbReference type="EMBL" id="BLXT01007492">
    <property type="protein sequence ID" value="GFO39386.1"/>
    <property type="molecule type" value="Genomic_DNA"/>
</dbReference>